<dbReference type="GO" id="GO:0005581">
    <property type="term" value="C:collagen trimer"/>
    <property type="evidence" value="ECO:0007669"/>
    <property type="project" value="UniProtKB-KW"/>
</dbReference>
<dbReference type="PANTHER" id="PTHR16146">
    <property type="entry name" value="INTELECTIN"/>
    <property type="match status" value="1"/>
</dbReference>
<dbReference type="Gene3D" id="2.60.120.1000">
    <property type="match status" value="1"/>
</dbReference>
<organism evidence="7 8">
    <name type="scientific">Desmophyllum pertusum</name>
    <dbReference type="NCBI Taxonomy" id="174260"/>
    <lineage>
        <taxon>Eukaryota</taxon>
        <taxon>Metazoa</taxon>
        <taxon>Cnidaria</taxon>
        <taxon>Anthozoa</taxon>
        <taxon>Hexacorallia</taxon>
        <taxon>Scleractinia</taxon>
        <taxon>Caryophylliina</taxon>
        <taxon>Caryophylliidae</taxon>
        <taxon>Desmophyllum</taxon>
    </lineage>
</organism>
<dbReference type="PANTHER" id="PTHR16146:SF46">
    <property type="entry name" value="INTELECTIN-1A-RELATED"/>
    <property type="match status" value="1"/>
</dbReference>
<keyword evidence="3" id="KW-0176">Collagen</keyword>
<evidence type="ECO:0000256" key="4">
    <source>
        <dbReference type="ARBA" id="ARBA00023157"/>
    </source>
</evidence>
<keyword evidence="5" id="KW-0732">Signal</keyword>
<name>A0A9X0CCV4_9CNID</name>
<evidence type="ECO:0000313" key="7">
    <source>
        <dbReference type="EMBL" id="KAJ7321470.1"/>
    </source>
</evidence>
<keyword evidence="8" id="KW-1185">Reference proteome</keyword>
<dbReference type="GO" id="GO:0070492">
    <property type="term" value="F:oligosaccharide binding"/>
    <property type="evidence" value="ECO:0007669"/>
    <property type="project" value="TreeGrafter"/>
</dbReference>
<evidence type="ECO:0000256" key="3">
    <source>
        <dbReference type="ARBA" id="ARBA00023119"/>
    </source>
</evidence>
<dbReference type="NCBIfam" id="NF040941">
    <property type="entry name" value="GGGWT_bact"/>
    <property type="match status" value="1"/>
</dbReference>
<gene>
    <name evidence="7" type="primary">LYS1_10</name>
    <name evidence="7" type="ORF">OS493_034823</name>
</gene>
<reference evidence="7" key="1">
    <citation type="submission" date="2023-01" db="EMBL/GenBank/DDBJ databases">
        <title>Genome assembly of the deep-sea coral Lophelia pertusa.</title>
        <authorList>
            <person name="Herrera S."/>
            <person name="Cordes E."/>
        </authorList>
    </citation>
    <scope>NUCLEOTIDE SEQUENCE</scope>
    <source>
        <strain evidence="7">USNM1676648</strain>
        <tissue evidence="7">Polyp</tissue>
    </source>
</reference>
<dbReference type="Pfam" id="PF01410">
    <property type="entry name" value="COLFI"/>
    <property type="match status" value="1"/>
</dbReference>
<protein>
    <submittedName>
        <fullName evidence="7">Saccharopine dehydrogenase</fullName>
    </submittedName>
</protein>
<sequence length="255" mass="28385">MGYLGVLSILLTSTLCYTTAYHPDECNYSDTYYNIFKIGKHNCDCQAKSAGQLKFDQGKVLVCDGHEWKSLQYEEEYGSRKNPGFSCEDIKASANQAANGVYWITLSDSKVAFPVYCDMAAGGWTMVFKAVSGVDKRVFDTYNSAHTSSEKVIAALDITNKHRDHYKNRIVLNWEDFGASEARVIVFKDGNPVKELKFNTQGSDKLNWFSFSRLVHSPGLTLNPSRRMCSLSQDCTIVTSSLTGTTEAVPLMPDG</sequence>
<accession>A0A9X0CCV4</accession>
<dbReference type="AlphaFoldDB" id="A0A9X0CCV4"/>
<comment type="subcellular location">
    <subcellularLocation>
        <location evidence="1">Secreted</location>
    </subcellularLocation>
</comment>
<dbReference type="InterPro" id="IPR000885">
    <property type="entry name" value="Fib_collagen_C"/>
</dbReference>
<keyword evidence="4" id="KW-1015">Disulfide bond</keyword>
<keyword evidence="2" id="KW-0964">Secreted</keyword>
<dbReference type="GO" id="GO:0005615">
    <property type="term" value="C:extracellular space"/>
    <property type="evidence" value="ECO:0007669"/>
    <property type="project" value="TreeGrafter"/>
</dbReference>
<feature type="signal peptide" evidence="5">
    <location>
        <begin position="1"/>
        <end position="20"/>
    </location>
</feature>
<evidence type="ECO:0000256" key="1">
    <source>
        <dbReference type="ARBA" id="ARBA00004613"/>
    </source>
</evidence>
<dbReference type="OrthoDB" id="5949716at2759"/>
<evidence type="ECO:0000256" key="2">
    <source>
        <dbReference type="ARBA" id="ARBA00022525"/>
    </source>
</evidence>
<evidence type="ECO:0000259" key="6">
    <source>
        <dbReference type="Pfam" id="PF01410"/>
    </source>
</evidence>
<feature type="domain" description="Fibrillar collagen NC1" evidence="6">
    <location>
        <begin position="77"/>
        <end position="138"/>
    </location>
</feature>
<evidence type="ECO:0000313" key="8">
    <source>
        <dbReference type="Proteomes" id="UP001163046"/>
    </source>
</evidence>
<dbReference type="EMBL" id="MU827827">
    <property type="protein sequence ID" value="KAJ7321470.1"/>
    <property type="molecule type" value="Genomic_DNA"/>
</dbReference>
<evidence type="ECO:0000256" key="5">
    <source>
        <dbReference type="SAM" id="SignalP"/>
    </source>
</evidence>
<comment type="caution">
    <text evidence="7">The sequence shown here is derived from an EMBL/GenBank/DDBJ whole genome shotgun (WGS) entry which is preliminary data.</text>
</comment>
<dbReference type="Proteomes" id="UP001163046">
    <property type="component" value="Unassembled WGS sequence"/>
</dbReference>
<feature type="chain" id="PRO_5040838489" evidence="5">
    <location>
        <begin position="21"/>
        <end position="255"/>
    </location>
</feature>
<dbReference type="SUPFAM" id="SSF56496">
    <property type="entry name" value="Fibrinogen C-terminal domain-like"/>
    <property type="match status" value="1"/>
</dbReference>
<dbReference type="GO" id="GO:0005201">
    <property type="term" value="F:extracellular matrix structural constituent"/>
    <property type="evidence" value="ECO:0007669"/>
    <property type="project" value="InterPro"/>
</dbReference>
<dbReference type="InterPro" id="IPR036056">
    <property type="entry name" value="Fibrinogen-like_C"/>
</dbReference>
<proteinExistence type="predicted"/>